<keyword evidence="2" id="KW-1185">Reference proteome</keyword>
<dbReference type="Proteomes" id="UP000019025">
    <property type="component" value="Chromosome"/>
</dbReference>
<accession>W0HJ52</accession>
<reference evidence="1 2" key="1">
    <citation type="journal article" date="2014" name="Genome Biol. Evol.">
        <title>Genome degeneration and adaptation in a nascent stage of symbiosis.</title>
        <authorList>
            <person name="Oakeson K.F."/>
            <person name="Gil R."/>
            <person name="Clayton A.L."/>
            <person name="Dunn D.M."/>
            <person name="von Niederhausern A.C."/>
            <person name="Hamil C."/>
            <person name="Aoyagi A."/>
            <person name="Duval B."/>
            <person name="Baca A."/>
            <person name="Silva F.J."/>
            <person name="Vallier A."/>
            <person name="Jackson D.G."/>
            <person name="Latorre A."/>
            <person name="Weiss R.B."/>
            <person name="Heddi A."/>
            <person name="Moya A."/>
            <person name="Dale C."/>
        </authorList>
    </citation>
    <scope>NUCLEOTIDE SEQUENCE [LARGE SCALE GENOMIC DNA]</scope>
    <source>
        <strain evidence="2">none</strain>
    </source>
</reference>
<gene>
    <name evidence="1" type="primary">ssaK</name>
    <name evidence="1" type="ORF">SOPEG_1735</name>
</gene>
<dbReference type="EMBL" id="CP006568">
    <property type="protein sequence ID" value="AHF73804.1"/>
    <property type="molecule type" value="Genomic_DNA"/>
</dbReference>
<dbReference type="AlphaFoldDB" id="W0HJ52"/>
<evidence type="ECO:0000313" key="1">
    <source>
        <dbReference type="EMBL" id="AHF73804.1"/>
    </source>
</evidence>
<name>W0HJ52_9GAMM</name>
<sequence>MSTRGLTIIELTGPVPDGPVIPADWFATRLTRDQTLKEAERQAELILGAARRKATALLRQTARHQRRARRELLAERARLEQALLRRGERQWLKRHVGRVLDEAEQERLLIRHAAERIQECMAQVLSAWYEQQPADEPLCARLARQVEKLAGEGTLTLRVHPALVPRMRAEWGERLTIVIVAAPHYARAEARLASAHCAVDISLDRHFAQLLDWLRGATASSGEPNENERRDIAAGFVAGCARPAGTGGAEDGPAGDGAA</sequence>
<proteinExistence type="predicted"/>
<dbReference type="KEGG" id="pes:SOPEG_1735"/>
<dbReference type="RefSeq" id="WP_025245127.1">
    <property type="nucleotide sequence ID" value="NZ_CP006568.1"/>
</dbReference>
<organism evidence="1 2">
    <name type="scientific">Candidatus Sodalis pierantonii str. SOPE</name>
    <dbReference type="NCBI Taxonomy" id="2342"/>
    <lineage>
        <taxon>Bacteria</taxon>
        <taxon>Pseudomonadati</taxon>
        <taxon>Pseudomonadota</taxon>
        <taxon>Gammaproteobacteria</taxon>
        <taxon>Enterobacterales</taxon>
        <taxon>Bruguierivoracaceae</taxon>
        <taxon>Sodalis</taxon>
    </lineage>
</organism>
<evidence type="ECO:0000313" key="2">
    <source>
        <dbReference type="Proteomes" id="UP000019025"/>
    </source>
</evidence>
<dbReference type="eggNOG" id="COG1317">
    <property type="taxonomic scope" value="Bacteria"/>
</dbReference>
<protein>
    <submittedName>
        <fullName evidence="1">Type III secretion system protein SsaK</fullName>
    </submittedName>
</protein>
<dbReference type="STRING" id="2342.SOPEG_1735"/>
<dbReference type="HOGENOM" id="CLU_093765_0_0_6"/>